<dbReference type="Gene3D" id="1.25.10.10">
    <property type="entry name" value="Leucine-rich Repeat Variant"/>
    <property type="match status" value="1"/>
</dbReference>
<dbReference type="SUPFAM" id="SSF49348">
    <property type="entry name" value="Clathrin adaptor appendage domain"/>
    <property type="match status" value="1"/>
</dbReference>
<dbReference type="GO" id="GO:0030131">
    <property type="term" value="C:clathrin adaptor complex"/>
    <property type="evidence" value="ECO:0007669"/>
    <property type="project" value="InterPro"/>
</dbReference>
<evidence type="ECO:0000256" key="5">
    <source>
        <dbReference type="ARBA" id="ARBA00023136"/>
    </source>
</evidence>
<dbReference type="AlphaFoldDB" id="A0AAX4PCX7"/>
<dbReference type="PANTHER" id="PTHR11134">
    <property type="entry name" value="ADAPTOR COMPLEX SUBUNIT BETA FAMILY MEMBER"/>
    <property type="match status" value="1"/>
</dbReference>
<comment type="subcellular location">
    <subcellularLocation>
        <location evidence="1">Endomembrane system</location>
    </subcellularLocation>
</comment>
<dbReference type="GO" id="GO:0030276">
    <property type="term" value="F:clathrin binding"/>
    <property type="evidence" value="ECO:0007669"/>
    <property type="project" value="InterPro"/>
</dbReference>
<dbReference type="Pfam" id="PF01602">
    <property type="entry name" value="Adaptin_N"/>
    <property type="match status" value="1"/>
</dbReference>
<dbReference type="InterPro" id="IPR002553">
    <property type="entry name" value="Clathrin/coatomer_adapt-like_N"/>
</dbReference>
<feature type="domain" description="Clathrin adaptor alpha/beta/gamma-adaptin appendage Ig-like subdomain" evidence="8">
    <location>
        <begin position="700"/>
        <end position="811"/>
    </location>
</feature>
<dbReference type="GO" id="GO:0006886">
    <property type="term" value="P:intracellular protein transport"/>
    <property type="evidence" value="ECO:0007669"/>
    <property type="project" value="InterPro"/>
</dbReference>
<name>A0AAX4PCX7_9CHLO</name>
<evidence type="ECO:0000256" key="1">
    <source>
        <dbReference type="ARBA" id="ARBA00004308"/>
    </source>
</evidence>
<sequence length="925" mass="100223">MSSSKDGKRFFNTTAKKGEIHELKQELKTPDKAKKKDVVKKVIAAMTVGYDVAPLFPDVVNCMQTDDMELKKLVYLYLINYAKTQPDLTLMAVNTFVKDSLDPSPLIRALAVRTMGCIRVDKITEYLCDPLDRCLKDSDPYVRKTSAVCVAKLYDISPELVEERGFLDNLKDMISDANPMVVANSVAALSEIHSMSGKPVFELTSQTVMKLLAALNECTEWGQVFILDSLVDYSPKDSKDAESVIERIIPRLQHANCAVVLSALKVILKFLRFVSDEDFKGPMVKKLAAPLVTLLNTEPQVQYVALRNINIIIQRHKEILQNNIKVFFCKYNDPIYVKMEKLEALIKLANAENIDQLLLEFKEYSTEIDVDFVRKSVRAIGRCAVSIAESAQKCIDVLLGLIETRVNYVVQEAVIVIKDIFRKYPNKYESIISTLCENLDTLDEPEAKASMVWIIGEYADRIDNADELLETFLETFPEETSPVQLQLLTATVKLFLKKPTEKPQEMIQLVLSNATQETDNPDLRDRAYIYWRLLSTDPEAAKDVILSEKPVIADDTASLDPEMLDGLLANIGTLASVYQKLPDTFVARVRPAVQLAAGDFQAPTLDDGGAGQDPARAEQSAPVPDMPDLLGGLGDLEVSAPAPAAAAAAAPVDLMGDLLSLDVGGPAAQPAAQPPAGGSDPFGLDSLGGAPAAAPAVATQEPSLPVLLTVEKGKGLEVSGRLERRQGQVSYELSFRNATQQPLDGLMIQFNKNSFGLAPAGALQVPPIAPGASQRTSLPMSVDPQAATPAPAKPVLQVAIKCNQLGVLYLADSVNLAAVLMEDGAMQYAQFQQVWVKAPAANTQQQQLSSGGKTLEGCVQSLQGSGLFASGSGAFGAHLSGKFTLGALALVEVSAPQNGLVQVTCKSQRVDLLPLLMAHVGKALA</sequence>
<dbReference type="SMART" id="SM00809">
    <property type="entry name" value="Alpha_adaptinC2"/>
    <property type="match status" value="1"/>
</dbReference>
<dbReference type="Proteomes" id="UP001472866">
    <property type="component" value="Chromosome 09"/>
</dbReference>
<dbReference type="InterPro" id="IPR011989">
    <property type="entry name" value="ARM-like"/>
</dbReference>
<dbReference type="InterPro" id="IPR015151">
    <property type="entry name" value="B-adaptin_app_sub_C"/>
</dbReference>
<dbReference type="InterPro" id="IPR026739">
    <property type="entry name" value="AP_beta"/>
</dbReference>
<gene>
    <name evidence="9" type="ORF">HKI87_09g56570</name>
</gene>
<evidence type="ECO:0000259" key="8">
    <source>
        <dbReference type="SMART" id="SM00809"/>
    </source>
</evidence>
<dbReference type="InterPro" id="IPR008152">
    <property type="entry name" value="Clathrin_a/b/g-adaptin_app_Ig"/>
</dbReference>
<dbReference type="EMBL" id="CP151509">
    <property type="protein sequence ID" value="WZN64103.1"/>
    <property type="molecule type" value="Genomic_DNA"/>
</dbReference>
<dbReference type="Pfam" id="PF09066">
    <property type="entry name" value="B2-adapt-app_C"/>
    <property type="match status" value="1"/>
</dbReference>
<dbReference type="GO" id="GO:0012505">
    <property type="term" value="C:endomembrane system"/>
    <property type="evidence" value="ECO:0007669"/>
    <property type="project" value="UniProtKB-SubCell"/>
</dbReference>
<protein>
    <recommendedName>
        <fullName evidence="6">Beta-adaptin-like protein</fullName>
    </recommendedName>
</protein>
<dbReference type="InterPro" id="IPR013037">
    <property type="entry name" value="Clathrin_b-adaptin_app_Ig-like"/>
</dbReference>
<comment type="function">
    <text evidence="6">Subunit of clathrin-associated adaptor protein complex that plays a role in protein sorting in the late-Golgi/trans-Golgi network (TGN) and/or endosomes. The AP complexes mediate both the recruitment of clathrin to membranes and the recognition of sorting signals within the cytosolic tails of transmembrane cargo molecules.</text>
</comment>
<feature type="region of interest" description="Disordered" evidence="7">
    <location>
        <begin position="666"/>
        <end position="687"/>
    </location>
</feature>
<evidence type="ECO:0000256" key="3">
    <source>
        <dbReference type="ARBA" id="ARBA00022448"/>
    </source>
</evidence>
<accession>A0AAX4PCX7</accession>
<reference evidence="9 10" key="1">
    <citation type="submission" date="2024-03" db="EMBL/GenBank/DDBJ databases">
        <title>Complete genome sequence of the green alga Chloropicon roscoffensis RCC1871.</title>
        <authorList>
            <person name="Lemieux C."/>
            <person name="Pombert J.-F."/>
            <person name="Otis C."/>
            <person name="Turmel M."/>
        </authorList>
    </citation>
    <scope>NUCLEOTIDE SEQUENCE [LARGE SCALE GENOMIC DNA]</scope>
    <source>
        <strain evidence="9 10">RCC1871</strain>
    </source>
</reference>
<dbReference type="PIRSF" id="PIRSF002291">
    <property type="entry name" value="AP_complex_beta"/>
    <property type="match status" value="1"/>
</dbReference>
<evidence type="ECO:0000313" key="9">
    <source>
        <dbReference type="EMBL" id="WZN64103.1"/>
    </source>
</evidence>
<feature type="compositionally biased region" description="Low complexity" evidence="7">
    <location>
        <begin position="666"/>
        <end position="678"/>
    </location>
</feature>
<dbReference type="GO" id="GO:0016192">
    <property type="term" value="P:vesicle-mediated transport"/>
    <property type="evidence" value="ECO:0007669"/>
    <property type="project" value="InterPro"/>
</dbReference>
<dbReference type="Pfam" id="PF02883">
    <property type="entry name" value="Alpha_adaptinC2"/>
    <property type="match status" value="1"/>
</dbReference>
<evidence type="ECO:0000256" key="4">
    <source>
        <dbReference type="ARBA" id="ARBA00022927"/>
    </source>
</evidence>
<keyword evidence="10" id="KW-1185">Reference proteome</keyword>
<comment type="similarity">
    <text evidence="2 6">Belongs to the adaptor complexes large subunit family.</text>
</comment>
<proteinExistence type="inferred from homology"/>
<dbReference type="Gene3D" id="3.30.310.10">
    <property type="entry name" value="TATA-Binding Protein"/>
    <property type="match status" value="1"/>
</dbReference>
<dbReference type="FunFam" id="2.60.40.1150:FF:000002">
    <property type="entry name" value="Beta-adaptin-like protein C"/>
    <property type="match status" value="1"/>
</dbReference>
<dbReference type="Gene3D" id="2.60.40.1150">
    <property type="match status" value="1"/>
</dbReference>
<comment type="subunit">
    <text evidence="6">Adaptor protein complexes are heterotetramers composed of two large adaptins (beta-type subunit and alpha-type or delta-type or epsilon-type or gamma-type subunit), a medium adaptin (mu-type subunit) and a small adaptin (sigma-type subunit).</text>
</comment>
<evidence type="ECO:0000256" key="7">
    <source>
        <dbReference type="SAM" id="MobiDB-lite"/>
    </source>
</evidence>
<dbReference type="SUPFAM" id="SSF48371">
    <property type="entry name" value="ARM repeat"/>
    <property type="match status" value="1"/>
</dbReference>
<dbReference type="InterPro" id="IPR016342">
    <property type="entry name" value="AP_complex_bsu_1_2_4"/>
</dbReference>
<dbReference type="FunFam" id="1.25.10.10:FF:000002">
    <property type="entry name" value="AP complex subunit beta"/>
    <property type="match status" value="1"/>
</dbReference>
<dbReference type="InterPro" id="IPR016024">
    <property type="entry name" value="ARM-type_fold"/>
</dbReference>
<dbReference type="InterPro" id="IPR013041">
    <property type="entry name" value="Clathrin_app_Ig-like_sf"/>
</dbReference>
<keyword evidence="5 6" id="KW-0472">Membrane</keyword>
<evidence type="ECO:0000256" key="6">
    <source>
        <dbReference type="PIRNR" id="PIRNR002291"/>
    </source>
</evidence>
<evidence type="ECO:0000313" key="10">
    <source>
        <dbReference type="Proteomes" id="UP001472866"/>
    </source>
</evidence>
<organism evidence="9 10">
    <name type="scientific">Chloropicon roscoffensis</name>
    <dbReference type="NCBI Taxonomy" id="1461544"/>
    <lineage>
        <taxon>Eukaryota</taxon>
        <taxon>Viridiplantae</taxon>
        <taxon>Chlorophyta</taxon>
        <taxon>Chloropicophyceae</taxon>
        <taxon>Chloropicales</taxon>
        <taxon>Chloropicaceae</taxon>
        <taxon>Chloropicon</taxon>
    </lineage>
</organism>
<keyword evidence="4 6" id="KW-0653">Protein transport</keyword>
<feature type="region of interest" description="Disordered" evidence="7">
    <location>
        <begin position="600"/>
        <end position="634"/>
    </location>
</feature>
<dbReference type="InterPro" id="IPR012295">
    <property type="entry name" value="TBP_dom_sf"/>
</dbReference>
<keyword evidence="3 6" id="KW-0813">Transport</keyword>
<evidence type="ECO:0000256" key="2">
    <source>
        <dbReference type="ARBA" id="ARBA00006613"/>
    </source>
</evidence>